<dbReference type="InterPro" id="IPR007202">
    <property type="entry name" value="4Fe-4S_dom"/>
</dbReference>
<dbReference type="PROSITE" id="PS51656">
    <property type="entry name" value="4FE4S"/>
    <property type="match status" value="1"/>
</dbReference>
<dbReference type="Pfam" id="PF25601">
    <property type="entry name" value="AAA_lid_14"/>
    <property type="match status" value="1"/>
</dbReference>
<dbReference type="Pfam" id="PF13237">
    <property type="entry name" value="Fer4_10"/>
    <property type="match status" value="1"/>
</dbReference>
<dbReference type="RefSeq" id="WP_085814728.1">
    <property type="nucleotide sequence ID" value="NZ_BDQG01000001.1"/>
</dbReference>
<dbReference type="InterPro" id="IPR017900">
    <property type="entry name" value="4Fe4S_Fe_S_CS"/>
</dbReference>
<evidence type="ECO:0000259" key="11">
    <source>
        <dbReference type="PROSITE" id="PS51379"/>
    </source>
</evidence>
<dbReference type="PROSITE" id="PS51379">
    <property type="entry name" value="4FE4S_FER_2"/>
    <property type="match status" value="2"/>
</dbReference>
<organism evidence="13 14">
    <name type="scientific">Geoanaerobacter pelophilus</name>
    <dbReference type="NCBI Taxonomy" id="60036"/>
    <lineage>
        <taxon>Bacteria</taxon>
        <taxon>Pseudomonadati</taxon>
        <taxon>Thermodesulfobacteriota</taxon>
        <taxon>Desulfuromonadia</taxon>
        <taxon>Geobacterales</taxon>
        <taxon>Geobacteraceae</taxon>
        <taxon>Geoanaerobacter</taxon>
    </lineage>
</organism>
<dbReference type="InterPro" id="IPR003593">
    <property type="entry name" value="AAA+_ATPase"/>
</dbReference>
<dbReference type="Pfam" id="PF02906">
    <property type="entry name" value="Fe_hyd_lg_C"/>
    <property type="match status" value="1"/>
</dbReference>
<sequence>MYPIVTITDHCRKCYSCVRSCPVKAIKVEKSYTEIIPERCIGCGNCLSHCPQHAKVIADNVEVTNAHLSSGEPVIAVLGCSFPSFFHHCSPGQLSAGLRRLGFVEVHEGASGVELIAGEYRDAIENANLPLISSHCPAVVDLVERHYPQLIENLVGVVTHMVAMGRFLKQVWEGKAKVIYISSCIAGKFEVQAEQTKGAVDVLLTYRELESIFKERGIDLAALEEEPFDGKEPHMGRIFPLSQGSFQAFGIEADPLDTEVVTAEGEVNVMGIIKDLAAGRINPKLVDLRFCYDGCIGGPGRNKTLTEFSRRNLVISHHRNKIPYRTSQAYLDAEPVSLSRTFADKYAKLPTPKAGDVKKILHATNKFTQKDELNCRACGYRSCREYAVAVYQGLADLEMCLPHNLQQLEEERGRLIEKYELAKRELDRYGDEFIVGSDRNTLEVLDQIKQVGPTPTTVLVRGESGTGKELAARAIHRYSKRNDKPLVTVNCTTITDSLLESELFGHKKGSFTGAIMEKKGLFEAADGGTIFLDEIGDITPKLQAELLRVLDLGEVRPVGGTAAKRVDVRLIAATNKSLEDGVREGWFREDLYYRLNVFSITMPPLRERVESIPQLAHYFLEKARTKLNKHIDGIEERAVSAMVKYPWPGNIREMQNVIERAAVLTHDDIIKLGNLPLAFAESYAEEAEDVIDLRSFKKEREPHVLRVEKKLIQRYLADAGGNVSKAAQLANIPRRTFYRLLAKHGLKGRTIRAREEAED</sequence>
<evidence type="ECO:0000256" key="2">
    <source>
        <dbReference type="ARBA" id="ARBA00022723"/>
    </source>
</evidence>
<evidence type="ECO:0000256" key="7">
    <source>
        <dbReference type="ARBA" id="ARBA00023015"/>
    </source>
</evidence>
<keyword evidence="7" id="KW-0805">Transcription regulation</keyword>
<dbReference type="SUPFAM" id="SSF53920">
    <property type="entry name" value="Fe-only hydrogenase"/>
    <property type="match status" value="1"/>
</dbReference>
<feature type="domain" description="Sigma-54 factor interaction" evidence="10">
    <location>
        <begin position="434"/>
        <end position="663"/>
    </location>
</feature>
<evidence type="ECO:0000256" key="8">
    <source>
        <dbReference type="ARBA" id="ARBA00023163"/>
    </source>
</evidence>
<accession>A0ABQ0MNE5</accession>
<dbReference type="Gene3D" id="3.40.950.10">
    <property type="entry name" value="Fe-only Hydrogenase (Larger Subunit), Chain L, domain 3"/>
    <property type="match status" value="1"/>
</dbReference>
<dbReference type="Proteomes" id="UP000194153">
    <property type="component" value="Unassembled WGS sequence"/>
</dbReference>
<dbReference type="SUPFAM" id="SSF46689">
    <property type="entry name" value="Homeodomain-like"/>
    <property type="match status" value="1"/>
</dbReference>
<evidence type="ECO:0000256" key="5">
    <source>
        <dbReference type="ARBA" id="ARBA00023004"/>
    </source>
</evidence>
<evidence type="ECO:0000259" key="12">
    <source>
        <dbReference type="PROSITE" id="PS51656"/>
    </source>
</evidence>
<reference evidence="14" key="1">
    <citation type="submission" date="2017-05" db="EMBL/GenBank/DDBJ databases">
        <title>Draft genome sequence of Geobacter pelophilus, a iron(III)-reducing bacteria.</title>
        <authorList>
            <person name="Aoyagi T."/>
            <person name="Koike H."/>
            <person name="Morita T."/>
            <person name="Sato Y."/>
            <person name="Habe H."/>
            <person name="Hori T."/>
        </authorList>
    </citation>
    <scope>NUCLEOTIDE SEQUENCE [LARGE SCALE GENOMIC DNA]</scope>
    <source>
        <strain evidence="14">Drf2</strain>
    </source>
</reference>
<dbReference type="InterPro" id="IPR017896">
    <property type="entry name" value="4Fe4S_Fe-S-bd"/>
</dbReference>
<dbReference type="PANTHER" id="PTHR32071:SF113">
    <property type="entry name" value="ALGINATE BIOSYNTHESIS TRANSCRIPTIONAL REGULATORY PROTEIN ALGB"/>
    <property type="match status" value="1"/>
</dbReference>
<dbReference type="Pfam" id="PF04060">
    <property type="entry name" value="FeS"/>
    <property type="match status" value="1"/>
</dbReference>
<gene>
    <name evidence="13" type="ORF">GPEL0_01f4985</name>
</gene>
<name>A0ABQ0MNE5_9BACT</name>
<dbReference type="Pfam" id="PF02954">
    <property type="entry name" value="HTH_8"/>
    <property type="match status" value="1"/>
</dbReference>
<feature type="domain" description="4Fe-4S ferredoxin-type" evidence="11">
    <location>
        <begin position="1"/>
        <end position="30"/>
    </location>
</feature>
<dbReference type="PROSITE" id="PS50045">
    <property type="entry name" value="SIGMA54_INTERACT_4"/>
    <property type="match status" value="1"/>
</dbReference>
<evidence type="ECO:0000256" key="1">
    <source>
        <dbReference type="ARBA" id="ARBA00022485"/>
    </source>
</evidence>
<dbReference type="InterPro" id="IPR004108">
    <property type="entry name" value="Fe_hydrogenase_lsu_C"/>
</dbReference>
<dbReference type="PROSITE" id="PS00198">
    <property type="entry name" value="4FE4S_FER_1"/>
    <property type="match status" value="1"/>
</dbReference>
<dbReference type="Pfam" id="PF00158">
    <property type="entry name" value="Sigma54_activat"/>
    <property type="match status" value="1"/>
</dbReference>
<dbReference type="SMART" id="SM00382">
    <property type="entry name" value="AAA"/>
    <property type="match status" value="1"/>
</dbReference>
<keyword evidence="3" id="KW-0547">Nucleotide-binding</keyword>
<dbReference type="CDD" id="cd00009">
    <property type="entry name" value="AAA"/>
    <property type="match status" value="1"/>
</dbReference>
<keyword evidence="9" id="KW-0175">Coiled coil</keyword>
<keyword evidence="1" id="KW-0004">4Fe-4S</keyword>
<feature type="domain" description="4Fe-4S" evidence="12">
    <location>
        <begin position="356"/>
        <end position="418"/>
    </location>
</feature>
<keyword evidence="6" id="KW-0411">Iron-sulfur</keyword>
<dbReference type="InterPro" id="IPR009057">
    <property type="entry name" value="Homeodomain-like_sf"/>
</dbReference>
<evidence type="ECO:0000313" key="14">
    <source>
        <dbReference type="Proteomes" id="UP000194153"/>
    </source>
</evidence>
<dbReference type="Gene3D" id="1.10.10.60">
    <property type="entry name" value="Homeodomain-like"/>
    <property type="match status" value="1"/>
</dbReference>
<protein>
    <submittedName>
        <fullName evidence="13">FeS-binding protein</fullName>
    </submittedName>
</protein>
<dbReference type="Gene3D" id="3.30.70.20">
    <property type="match status" value="1"/>
</dbReference>
<evidence type="ECO:0000256" key="3">
    <source>
        <dbReference type="ARBA" id="ARBA00022741"/>
    </source>
</evidence>
<keyword evidence="14" id="KW-1185">Reference proteome</keyword>
<dbReference type="Gene3D" id="1.10.15.40">
    <property type="entry name" value="Electron transport complex subunit B, putative Fe-S cluster"/>
    <property type="match status" value="1"/>
</dbReference>
<dbReference type="Gene3D" id="1.10.8.60">
    <property type="match status" value="1"/>
</dbReference>
<dbReference type="InterPro" id="IPR027417">
    <property type="entry name" value="P-loop_NTPase"/>
</dbReference>
<dbReference type="Gene3D" id="3.40.50.300">
    <property type="entry name" value="P-loop containing nucleotide triphosphate hydrolases"/>
    <property type="match status" value="1"/>
</dbReference>
<dbReference type="SUPFAM" id="SSF52540">
    <property type="entry name" value="P-loop containing nucleoside triphosphate hydrolases"/>
    <property type="match status" value="1"/>
</dbReference>
<keyword evidence="2" id="KW-0479">Metal-binding</keyword>
<evidence type="ECO:0000256" key="6">
    <source>
        <dbReference type="ARBA" id="ARBA00023014"/>
    </source>
</evidence>
<dbReference type="InterPro" id="IPR009016">
    <property type="entry name" value="Fe_hydrogenase"/>
</dbReference>
<dbReference type="SUPFAM" id="SSF54862">
    <property type="entry name" value="4Fe-4S ferredoxins"/>
    <property type="match status" value="1"/>
</dbReference>
<dbReference type="InterPro" id="IPR002078">
    <property type="entry name" value="Sigma_54_int"/>
</dbReference>
<feature type="coiled-coil region" evidence="9">
    <location>
        <begin position="405"/>
        <end position="432"/>
    </location>
</feature>
<dbReference type="InterPro" id="IPR002197">
    <property type="entry name" value="HTH_Fis"/>
</dbReference>
<keyword evidence="4" id="KW-0067">ATP-binding</keyword>
<dbReference type="PROSITE" id="PS00676">
    <property type="entry name" value="SIGMA54_INTERACT_2"/>
    <property type="match status" value="1"/>
</dbReference>
<evidence type="ECO:0000313" key="13">
    <source>
        <dbReference type="EMBL" id="GAW68575.1"/>
    </source>
</evidence>
<feature type="domain" description="4Fe-4S ferredoxin-type" evidence="11">
    <location>
        <begin position="31"/>
        <end position="60"/>
    </location>
</feature>
<dbReference type="InterPro" id="IPR058031">
    <property type="entry name" value="AAA_lid_NorR"/>
</dbReference>
<evidence type="ECO:0000259" key="10">
    <source>
        <dbReference type="PROSITE" id="PS50045"/>
    </source>
</evidence>
<dbReference type="EMBL" id="BDQG01000001">
    <property type="protein sequence ID" value="GAW68575.1"/>
    <property type="molecule type" value="Genomic_DNA"/>
</dbReference>
<dbReference type="PRINTS" id="PR01590">
    <property type="entry name" value="HTHFIS"/>
</dbReference>
<keyword evidence="5" id="KW-0408">Iron</keyword>
<comment type="caution">
    <text evidence="13">The sequence shown here is derived from an EMBL/GenBank/DDBJ whole genome shotgun (WGS) entry which is preliminary data.</text>
</comment>
<dbReference type="InterPro" id="IPR025943">
    <property type="entry name" value="Sigma_54_int_dom_ATP-bd_2"/>
</dbReference>
<evidence type="ECO:0000256" key="4">
    <source>
        <dbReference type="ARBA" id="ARBA00022840"/>
    </source>
</evidence>
<keyword evidence="8" id="KW-0804">Transcription</keyword>
<dbReference type="PANTHER" id="PTHR32071">
    <property type="entry name" value="TRANSCRIPTIONAL REGULATORY PROTEIN"/>
    <property type="match status" value="1"/>
</dbReference>
<proteinExistence type="predicted"/>
<evidence type="ECO:0000256" key="9">
    <source>
        <dbReference type="SAM" id="Coils"/>
    </source>
</evidence>